<accession>A0A2S5KLF7</accession>
<dbReference type="Gene3D" id="2.60.40.2030">
    <property type="match status" value="1"/>
</dbReference>
<organism evidence="2 3">
    <name type="scientific">Proteobacteria bacterium 228</name>
    <dbReference type="NCBI Taxonomy" id="2083153"/>
    <lineage>
        <taxon>Bacteria</taxon>
        <taxon>Pseudomonadati</taxon>
        <taxon>Pseudomonadota</taxon>
    </lineage>
</organism>
<evidence type="ECO:0000313" key="2">
    <source>
        <dbReference type="EMBL" id="PPC75483.1"/>
    </source>
</evidence>
<dbReference type="SUPFAM" id="SSF141072">
    <property type="entry name" value="CalX-like"/>
    <property type="match status" value="1"/>
</dbReference>
<dbReference type="Proteomes" id="UP000238196">
    <property type="component" value="Unassembled WGS sequence"/>
</dbReference>
<proteinExistence type="predicted"/>
<dbReference type="AlphaFoldDB" id="A0A2S5KLF7"/>
<feature type="compositionally biased region" description="Polar residues" evidence="1">
    <location>
        <begin position="65"/>
        <end position="78"/>
    </location>
</feature>
<evidence type="ECO:0000313" key="3">
    <source>
        <dbReference type="Proteomes" id="UP000238196"/>
    </source>
</evidence>
<dbReference type="InterPro" id="IPR038081">
    <property type="entry name" value="CalX-like_sf"/>
</dbReference>
<evidence type="ECO:0008006" key="4">
    <source>
        <dbReference type="Google" id="ProtNLM"/>
    </source>
</evidence>
<feature type="non-terminal residue" evidence="2">
    <location>
        <position position="78"/>
    </location>
</feature>
<evidence type="ECO:0000256" key="1">
    <source>
        <dbReference type="SAM" id="MobiDB-lite"/>
    </source>
</evidence>
<reference evidence="2 3" key="1">
    <citation type="submission" date="2018-02" db="EMBL/GenBank/DDBJ databases">
        <title>novel marine gammaproteobacteria from coastal saline agro ecosystem.</title>
        <authorList>
            <person name="Krishnan R."/>
            <person name="Ramesh Kumar N."/>
        </authorList>
    </citation>
    <scope>NUCLEOTIDE SEQUENCE [LARGE SCALE GENOMIC DNA]</scope>
    <source>
        <strain evidence="2 3">228</strain>
    </source>
</reference>
<dbReference type="EMBL" id="PRLP01000089">
    <property type="protein sequence ID" value="PPC75483.1"/>
    <property type="molecule type" value="Genomic_DNA"/>
</dbReference>
<gene>
    <name evidence="2" type="ORF">C4K68_20305</name>
</gene>
<protein>
    <recommendedName>
        <fullName evidence="4">Calx-beta domain-containing protein</fullName>
    </recommendedName>
</protein>
<name>A0A2S5KLF7_9PROT</name>
<comment type="caution">
    <text evidence="2">The sequence shown here is derived from an EMBL/GenBank/DDBJ whole genome shotgun (WGS) entry which is preliminary data.</text>
</comment>
<feature type="non-terminal residue" evidence="2">
    <location>
        <position position="1"/>
    </location>
</feature>
<feature type="region of interest" description="Disordered" evidence="1">
    <location>
        <begin position="32"/>
        <end position="78"/>
    </location>
</feature>
<sequence>TSAELTLVAADDATYEGVEGFTVSVSNAQTNGQALNDASADGSIADDRAPDQPPSEPPYGDLPSVSVTAIQAQATEPA</sequence>